<dbReference type="EMBL" id="AHHD01000099">
    <property type="protein sequence ID" value="EKG20048.1"/>
    <property type="molecule type" value="Genomic_DNA"/>
</dbReference>
<feature type="compositionally biased region" description="Polar residues" evidence="1">
    <location>
        <begin position="119"/>
        <end position="143"/>
    </location>
</feature>
<organism evidence="2 3">
    <name type="scientific">Macrophomina phaseolina (strain MS6)</name>
    <name type="common">Charcoal rot fungus</name>
    <dbReference type="NCBI Taxonomy" id="1126212"/>
    <lineage>
        <taxon>Eukaryota</taxon>
        <taxon>Fungi</taxon>
        <taxon>Dikarya</taxon>
        <taxon>Ascomycota</taxon>
        <taxon>Pezizomycotina</taxon>
        <taxon>Dothideomycetes</taxon>
        <taxon>Dothideomycetes incertae sedis</taxon>
        <taxon>Botryosphaeriales</taxon>
        <taxon>Botryosphaeriaceae</taxon>
        <taxon>Macrophomina</taxon>
    </lineage>
</organism>
<gene>
    <name evidence="2" type="ORF">MPH_02679</name>
</gene>
<feature type="compositionally biased region" description="Polar residues" evidence="1">
    <location>
        <begin position="16"/>
        <end position="27"/>
    </location>
</feature>
<dbReference type="Proteomes" id="UP000007129">
    <property type="component" value="Unassembled WGS sequence"/>
</dbReference>
<protein>
    <submittedName>
        <fullName evidence="2">Uncharacterized protein</fullName>
    </submittedName>
</protein>
<feature type="compositionally biased region" description="Acidic residues" evidence="1">
    <location>
        <begin position="54"/>
        <end position="66"/>
    </location>
</feature>
<dbReference type="HOGENOM" id="CLU_1245577_0_0_1"/>
<proteinExistence type="predicted"/>
<feature type="region of interest" description="Disordered" evidence="1">
    <location>
        <begin position="1"/>
        <end position="28"/>
    </location>
</feature>
<comment type="caution">
    <text evidence="2">The sequence shown here is derived from an EMBL/GenBank/DDBJ whole genome shotgun (WGS) entry which is preliminary data.</text>
</comment>
<reference evidence="2 3" key="1">
    <citation type="journal article" date="2012" name="BMC Genomics">
        <title>Tools to kill: Genome of one of the most destructive plant pathogenic fungi Macrophomina phaseolina.</title>
        <authorList>
            <person name="Islam M.S."/>
            <person name="Haque M.S."/>
            <person name="Islam M.M."/>
            <person name="Emdad E.M."/>
            <person name="Halim A."/>
            <person name="Hossen Q.M.M."/>
            <person name="Hossain M.Z."/>
            <person name="Ahmed B."/>
            <person name="Rahim S."/>
            <person name="Rahman M.S."/>
            <person name="Alam M.M."/>
            <person name="Hou S."/>
            <person name="Wan X."/>
            <person name="Saito J.A."/>
            <person name="Alam M."/>
        </authorList>
    </citation>
    <scope>NUCLEOTIDE SEQUENCE [LARGE SCALE GENOMIC DNA]</scope>
    <source>
        <strain evidence="2 3">MS6</strain>
    </source>
</reference>
<accession>K2RZB5</accession>
<evidence type="ECO:0000256" key="1">
    <source>
        <dbReference type="SAM" id="MobiDB-lite"/>
    </source>
</evidence>
<feature type="compositionally biased region" description="Basic and acidic residues" evidence="1">
    <location>
        <begin position="146"/>
        <end position="160"/>
    </location>
</feature>
<feature type="region of interest" description="Disordered" evidence="1">
    <location>
        <begin position="119"/>
        <end position="222"/>
    </location>
</feature>
<dbReference type="InParanoid" id="K2RZB5"/>
<dbReference type="VEuPathDB" id="FungiDB:MPH_02679"/>
<feature type="compositionally biased region" description="Low complexity" evidence="1">
    <location>
        <begin position="174"/>
        <end position="187"/>
    </location>
</feature>
<evidence type="ECO:0000313" key="3">
    <source>
        <dbReference type="Proteomes" id="UP000007129"/>
    </source>
</evidence>
<sequence length="222" mass="23441">MPSAIAGTSEARMPGSSPNPLTNNLDQTHLLASIASEPDMPFTFLDAPPNQEGDGIDGEFEHEDDGFPSFLTSSMSDSNIAANATYQPNKPDKLGNPSPADPAISMDACVNMEMDTANDTLTNTSQASVDHGSNAQSNIQAATKSALEERRPASPPEKLRTGKKRTHELIEPTGGSDDSSESLSGSDSFRECESSDDADDHLDAYGASTTAFNPDCLLLPPH</sequence>
<feature type="compositionally biased region" description="Polar residues" evidence="1">
    <location>
        <begin position="70"/>
        <end position="88"/>
    </location>
</feature>
<feature type="region of interest" description="Disordered" evidence="1">
    <location>
        <begin position="40"/>
        <end position="104"/>
    </location>
</feature>
<name>K2RZB5_MACPH</name>
<dbReference type="AlphaFoldDB" id="K2RZB5"/>
<evidence type="ECO:0000313" key="2">
    <source>
        <dbReference type="EMBL" id="EKG20048.1"/>
    </source>
</evidence>